<dbReference type="Gene3D" id="2.40.30.170">
    <property type="match status" value="1"/>
</dbReference>
<dbReference type="AlphaFoldDB" id="G4RAP9"/>
<dbReference type="Pfam" id="PF26002">
    <property type="entry name" value="Beta-barrel_AprE"/>
    <property type="match status" value="1"/>
</dbReference>
<keyword evidence="5 9" id="KW-0997">Cell inner membrane</keyword>
<evidence type="ECO:0000256" key="3">
    <source>
        <dbReference type="ARBA" id="ARBA00022448"/>
    </source>
</evidence>
<keyword evidence="7 9" id="KW-1133">Transmembrane helix</keyword>
<dbReference type="InterPro" id="IPR010129">
    <property type="entry name" value="T1SS_HlyD"/>
</dbReference>
<dbReference type="EMBL" id="CP003075">
    <property type="protein sequence ID" value="AEQ52572.1"/>
    <property type="molecule type" value="Genomic_DNA"/>
</dbReference>
<evidence type="ECO:0000256" key="1">
    <source>
        <dbReference type="ARBA" id="ARBA00004377"/>
    </source>
</evidence>
<evidence type="ECO:0000256" key="10">
    <source>
        <dbReference type="SAM" id="Coils"/>
    </source>
</evidence>
<evidence type="ECO:0000256" key="8">
    <source>
        <dbReference type="ARBA" id="ARBA00023136"/>
    </source>
</evidence>
<evidence type="ECO:0000256" key="7">
    <source>
        <dbReference type="ARBA" id="ARBA00022989"/>
    </source>
</evidence>
<dbReference type="GO" id="GO:0005886">
    <property type="term" value="C:plasma membrane"/>
    <property type="evidence" value="ECO:0007669"/>
    <property type="project" value="UniProtKB-SubCell"/>
</dbReference>
<feature type="coiled-coil region" evidence="10">
    <location>
        <begin position="256"/>
        <end position="290"/>
    </location>
</feature>
<sequence length="438" mass="46809">MSAIDIEYATARSLGRHGLLGSVAIMTLVGGLGFWAAITPLSGAVVAGGSVVVDGGVRRVQHQEGGIISEILVRNDAEVEAGQTLAVLDGTSVAANMAVIEAQLGEAYIRRARLLAEAAGSAGMAWATELDGLANIERNRALFAAEDRLRASRAAALSTQIAQLGEQVVQLENQVAGLGAQRDAVIAQVDILTEQFDRLSTLLSQGLVEASRVSELGRQIAQLDGESARIATEIARGHAATAERRLEISQVQESYQSEVLGQLQETGQQIAELEQQRVAAQDRLNRLVIRAPIAGIVHQMQITTLGGVAGAGETLMQIVPQDDEIMVDVRINPLDIDKLAIQQTVTLRLSSFNARSTPELAGLVDRISPDLTRDAASGMQFYVVRVRLPADELNKLPETARLIPGMPVEAFFATGEKTVLSYLAKPVMDQLSLAFRED</sequence>
<evidence type="ECO:0000256" key="4">
    <source>
        <dbReference type="ARBA" id="ARBA00022475"/>
    </source>
</evidence>
<evidence type="ECO:0000259" key="12">
    <source>
        <dbReference type="Pfam" id="PF26002"/>
    </source>
</evidence>
<dbReference type="InterPro" id="IPR058982">
    <property type="entry name" value="Beta-barrel_AprE"/>
</dbReference>
<dbReference type="Proteomes" id="UP000008850">
    <property type="component" value="Chromosome"/>
</dbReference>
<keyword evidence="8 9" id="KW-0472">Membrane</keyword>
<protein>
    <recommendedName>
        <fullName evidence="9">Membrane fusion protein (MFP) family protein</fullName>
    </recommendedName>
</protein>
<organism evidence="13 14">
    <name type="scientific">Pelagibacterium halotolerans (strain DSM 22347 / JCM 15775 / CGMCC 1.7692 / B2)</name>
    <dbReference type="NCBI Taxonomy" id="1082931"/>
    <lineage>
        <taxon>Bacteria</taxon>
        <taxon>Pseudomonadati</taxon>
        <taxon>Pseudomonadota</taxon>
        <taxon>Alphaproteobacteria</taxon>
        <taxon>Hyphomicrobiales</taxon>
        <taxon>Devosiaceae</taxon>
        <taxon>Pelagibacterium</taxon>
    </lineage>
</organism>
<dbReference type="Pfam" id="PF25994">
    <property type="entry name" value="HH_AprE"/>
    <property type="match status" value="1"/>
</dbReference>
<evidence type="ECO:0000313" key="14">
    <source>
        <dbReference type="Proteomes" id="UP000008850"/>
    </source>
</evidence>
<feature type="domain" description="AprE-like long alpha-helical hairpin" evidence="11">
    <location>
        <begin position="94"/>
        <end position="283"/>
    </location>
</feature>
<reference evidence="13 14" key="1">
    <citation type="journal article" date="2012" name="J. Bacteriol.">
        <title>Complete genome sequence of Pelagibacterium halotolerans B2T.</title>
        <authorList>
            <person name="Huo Y.Y."/>
            <person name="Cheng H."/>
            <person name="Han X.F."/>
            <person name="Jiang X.W."/>
            <person name="Sun C."/>
            <person name="Zhang X.Q."/>
            <person name="Zhu X.F."/>
            <person name="Liu Y.F."/>
            <person name="Li P.F."/>
            <person name="Ni P.X."/>
            <person name="Wu M."/>
        </authorList>
    </citation>
    <scope>NUCLEOTIDE SEQUENCE [LARGE SCALE GENOMIC DNA]</scope>
    <source>
        <strain evidence="14">DSM 22347 / JCM 15775 / CGMCC 1.7692 / B2</strain>
    </source>
</reference>
<dbReference type="PANTHER" id="PTHR30386">
    <property type="entry name" value="MEMBRANE FUSION SUBUNIT OF EMRAB-TOLC MULTIDRUG EFFLUX PUMP"/>
    <property type="match status" value="1"/>
</dbReference>
<gene>
    <name evidence="13" type="ordered locus">KKY_2564</name>
</gene>
<keyword evidence="3 9" id="KW-0813">Transport</keyword>
<keyword evidence="14" id="KW-1185">Reference proteome</keyword>
<keyword evidence="6 9" id="KW-0812">Transmembrane</keyword>
<dbReference type="Gene3D" id="2.40.50.100">
    <property type="match status" value="1"/>
</dbReference>
<dbReference type="SUPFAM" id="SSF111369">
    <property type="entry name" value="HlyD-like secretion proteins"/>
    <property type="match status" value="1"/>
</dbReference>
<accession>G4RAP9</accession>
<evidence type="ECO:0000256" key="2">
    <source>
        <dbReference type="ARBA" id="ARBA00009477"/>
    </source>
</evidence>
<keyword evidence="10" id="KW-0175">Coiled coil</keyword>
<evidence type="ECO:0000256" key="6">
    <source>
        <dbReference type="ARBA" id="ARBA00022692"/>
    </source>
</evidence>
<proteinExistence type="inferred from homology"/>
<evidence type="ECO:0000313" key="13">
    <source>
        <dbReference type="EMBL" id="AEQ52572.1"/>
    </source>
</evidence>
<comment type="similarity">
    <text evidence="2 9">Belongs to the membrane fusion protein (MFP) (TC 8.A.1) family.</text>
</comment>
<dbReference type="eggNOG" id="COG0845">
    <property type="taxonomic scope" value="Bacteria"/>
</dbReference>
<evidence type="ECO:0000256" key="9">
    <source>
        <dbReference type="RuleBase" id="RU365093"/>
    </source>
</evidence>
<keyword evidence="4 9" id="KW-1003">Cell membrane</keyword>
<dbReference type="PANTHER" id="PTHR30386:SF17">
    <property type="entry name" value="ALKALINE PROTEASE SECRETION PROTEIN APRE"/>
    <property type="match status" value="1"/>
</dbReference>
<dbReference type="PATRIC" id="fig|1082931.4.peg.2533"/>
<dbReference type="PRINTS" id="PR01490">
    <property type="entry name" value="RTXTOXIND"/>
</dbReference>
<comment type="subcellular location">
    <subcellularLocation>
        <location evidence="1 9">Cell inner membrane</location>
        <topology evidence="1 9">Single-pass membrane protein</topology>
    </subcellularLocation>
</comment>
<dbReference type="KEGG" id="phl:KKY_2564"/>
<feature type="transmembrane region" description="Helical" evidence="9">
    <location>
        <begin position="18"/>
        <end position="38"/>
    </location>
</feature>
<name>G4RAP9_PELHB</name>
<feature type="domain" description="AprE-like beta-barrel" evidence="12">
    <location>
        <begin position="326"/>
        <end position="415"/>
    </location>
</feature>
<dbReference type="NCBIfam" id="TIGR01843">
    <property type="entry name" value="type_I_hlyD"/>
    <property type="match status" value="1"/>
</dbReference>
<dbReference type="InterPro" id="IPR050739">
    <property type="entry name" value="MFP"/>
</dbReference>
<dbReference type="HOGENOM" id="CLU_023976_1_1_5"/>
<evidence type="ECO:0000256" key="5">
    <source>
        <dbReference type="ARBA" id="ARBA00022519"/>
    </source>
</evidence>
<dbReference type="RefSeq" id="WP_014131721.1">
    <property type="nucleotide sequence ID" value="NC_016078.1"/>
</dbReference>
<dbReference type="GO" id="GO:0015031">
    <property type="term" value="P:protein transport"/>
    <property type="evidence" value="ECO:0007669"/>
    <property type="project" value="InterPro"/>
</dbReference>
<dbReference type="InterPro" id="IPR058781">
    <property type="entry name" value="HH_AprE-like"/>
</dbReference>
<feature type="coiled-coil region" evidence="10">
    <location>
        <begin position="154"/>
        <end position="181"/>
    </location>
</feature>
<evidence type="ECO:0000259" key="11">
    <source>
        <dbReference type="Pfam" id="PF25994"/>
    </source>
</evidence>
<dbReference type="STRING" id="1082931.KKY_2564"/>